<keyword evidence="1" id="KW-0175">Coiled coil</keyword>
<feature type="coiled-coil region" evidence="1">
    <location>
        <begin position="25"/>
        <end position="82"/>
    </location>
</feature>
<protein>
    <submittedName>
        <fullName evidence="2">Chromosome partition protein Smc</fullName>
    </submittedName>
</protein>
<evidence type="ECO:0000256" key="1">
    <source>
        <dbReference type="SAM" id="Coils"/>
    </source>
</evidence>
<dbReference type="Proteomes" id="UP000050360">
    <property type="component" value="Unassembled WGS sequence"/>
</dbReference>
<organism evidence="2 3">
    <name type="scientific">Candidatus Methanoperedens nitratireducens</name>
    <dbReference type="NCBI Taxonomy" id="1392998"/>
    <lineage>
        <taxon>Archaea</taxon>
        <taxon>Methanobacteriati</taxon>
        <taxon>Methanobacteriota</taxon>
        <taxon>Stenosarchaea group</taxon>
        <taxon>Methanomicrobia</taxon>
        <taxon>Methanosarcinales</taxon>
        <taxon>ANME-2 cluster</taxon>
        <taxon>Candidatus Methanoperedentaceae</taxon>
        <taxon>Candidatus Methanoperedens</taxon>
    </lineage>
</organism>
<reference evidence="2 3" key="1">
    <citation type="submission" date="2015-09" db="EMBL/GenBank/DDBJ databases">
        <title>A metagenomics-based metabolic model of nitrate-dependent anaerobic oxidation of methane by Methanoperedens-like archaea.</title>
        <authorList>
            <person name="Arshad A."/>
            <person name="Speth D.R."/>
            <person name="De Graaf R.M."/>
            <person name="Op Den Camp H.J."/>
            <person name="Jetten M.S."/>
            <person name="Welte C.U."/>
        </authorList>
    </citation>
    <scope>NUCLEOTIDE SEQUENCE [LARGE SCALE GENOMIC DNA]</scope>
</reference>
<comment type="caution">
    <text evidence="2">The sequence shown here is derived from an EMBL/GenBank/DDBJ whole genome shotgun (WGS) entry which is preliminary data.</text>
</comment>
<evidence type="ECO:0000313" key="2">
    <source>
        <dbReference type="EMBL" id="KPQ44717.1"/>
    </source>
</evidence>
<dbReference type="EMBL" id="LKCM01000061">
    <property type="protein sequence ID" value="KPQ44717.1"/>
    <property type="molecule type" value="Genomic_DNA"/>
</dbReference>
<gene>
    <name evidence="2" type="primary">smc_2</name>
    <name evidence="2" type="ORF">MPEBLZ_00682</name>
</gene>
<feature type="coiled-coil region" evidence="1">
    <location>
        <begin position="122"/>
        <end position="156"/>
    </location>
</feature>
<accession>A0A0P8E2W6</accession>
<dbReference type="AlphaFoldDB" id="A0A0P8E2W6"/>
<proteinExistence type="predicted"/>
<evidence type="ECO:0000313" key="3">
    <source>
        <dbReference type="Proteomes" id="UP000050360"/>
    </source>
</evidence>
<sequence>MSLPFFSKIKIDLLNKAIVDKQNILIQIKNQIATLDAELENLRQMENGLNIAINRDETGQHLRQIDIDIENLQKEQERKKKNAEGYCTLAKQLDYNSEPDETVFYKSLAEASLDKISIETKWQNLIRQRDELKLELNQLETKYKDNNTELQSLKQRKSQIPGKNLEIRERISTFLEIPVQELPFIGELLKVKDKEKEWEGAIERLLHSFGLRILVPEIHYSRFNHYVNKTDLRGKLVYNKVALKNEFRLYGEIDADEIYNKIELKPDTDFRKWLENELIEYYNYICCNDLERFQKELKGLTKSGLIKGKTLHEKNDSINILDRRNYILGWNNQEKIKAIQKEMNDLQVIINRTSDSVRTNDHEQDQLKHKKEILQDIINYKDFAEIEWKRVVIEIETLKTTKKKLEESSDKLKQLQNELTELKIKQKDKEIKAKESEKNETNLERDIKEYQKHLVSSQEGLNNYKEEDILIFSSKIELYLQGKIIVLEKIWDLQEEIKNIFELKIKDVDEKIRKIEKSIEKLMLNYKKDYPEETTEVDASIEAISEYKNILNKIEHEDLPRHQKRFKELLNENIIQDIAGFKSTLENAGRRN</sequence>
<feature type="coiled-coil region" evidence="1">
    <location>
        <begin position="395"/>
        <end position="467"/>
    </location>
</feature>
<name>A0A0P8E2W6_9EURY</name>